<dbReference type="STRING" id="307507.A0A2V0PDY1"/>
<evidence type="ECO:0000256" key="4">
    <source>
        <dbReference type="ARBA" id="ARBA00022531"/>
    </source>
</evidence>
<dbReference type="Pfam" id="PF07123">
    <property type="entry name" value="PsbW"/>
    <property type="match status" value="1"/>
</dbReference>
<evidence type="ECO:0000256" key="5">
    <source>
        <dbReference type="ARBA" id="ARBA00022640"/>
    </source>
</evidence>
<dbReference type="EMBL" id="BDRX01000115">
    <property type="protein sequence ID" value="GBF98046.1"/>
    <property type="molecule type" value="Genomic_DNA"/>
</dbReference>
<dbReference type="GO" id="GO:0009535">
    <property type="term" value="C:chloroplast thylakoid membrane"/>
    <property type="evidence" value="ECO:0007669"/>
    <property type="project" value="UniProtKB-SubCell"/>
</dbReference>
<accession>A0A2V0PDY1</accession>
<keyword evidence="3" id="KW-0150">Chloroplast</keyword>
<keyword evidence="6" id="KW-0793">Thylakoid</keyword>
<dbReference type="GO" id="GO:0042549">
    <property type="term" value="P:photosystem II stabilization"/>
    <property type="evidence" value="ECO:0007669"/>
    <property type="project" value="TreeGrafter"/>
</dbReference>
<keyword evidence="10" id="KW-0812">Transmembrane</keyword>
<comment type="subcellular location">
    <subcellularLocation>
        <location evidence="1">Plastid</location>
        <location evidence="1">Chloroplast thylakoid membrane</location>
        <topology evidence="1">Single-pass membrane protein</topology>
    </subcellularLocation>
</comment>
<dbReference type="GO" id="GO:0009523">
    <property type="term" value="C:photosystem II"/>
    <property type="evidence" value="ECO:0007669"/>
    <property type="project" value="UniProtKB-KW"/>
</dbReference>
<evidence type="ECO:0000256" key="6">
    <source>
        <dbReference type="ARBA" id="ARBA00023078"/>
    </source>
</evidence>
<dbReference type="InParanoid" id="A0A2V0PDY1"/>
<keyword evidence="8" id="KW-0604">Photosystem II</keyword>
<feature type="transmembrane region" description="Helical" evidence="10">
    <location>
        <begin position="80"/>
        <end position="98"/>
    </location>
</feature>
<dbReference type="Proteomes" id="UP000247498">
    <property type="component" value="Unassembled WGS sequence"/>
</dbReference>
<gene>
    <name evidence="11" type="ORF">Rsub_10274</name>
</gene>
<dbReference type="GO" id="GO:0015979">
    <property type="term" value="P:photosynthesis"/>
    <property type="evidence" value="ECO:0007669"/>
    <property type="project" value="UniProtKB-KW"/>
</dbReference>
<evidence type="ECO:0000256" key="1">
    <source>
        <dbReference type="ARBA" id="ARBA00004581"/>
    </source>
</evidence>
<keyword evidence="12" id="KW-1185">Reference proteome</keyword>
<evidence type="ECO:0000256" key="8">
    <source>
        <dbReference type="ARBA" id="ARBA00023276"/>
    </source>
</evidence>
<keyword evidence="7 10" id="KW-0472">Membrane</keyword>
<comment type="similarity">
    <text evidence="2">Belongs to the psbW family.</text>
</comment>
<keyword evidence="10" id="KW-1133">Transmembrane helix</keyword>
<dbReference type="InterPro" id="IPR009806">
    <property type="entry name" value="PSII_PsbW_class2"/>
</dbReference>
<evidence type="ECO:0000313" key="12">
    <source>
        <dbReference type="Proteomes" id="UP000247498"/>
    </source>
</evidence>
<evidence type="ECO:0000313" key="11">
    <source>
        <dbReference type="EMBL" id="GBF98046.1"/>
    </source>
</evidence>
<dbReference type="OrthoDB" id="2017665at2759"/>
<reference evidence="11 12" key="1">
    <citation type="journal article" date="2018" name="Sci. Rep.">
        <title>Raphidocelis subcapitata (=Pseudokirchneriella subcapitata) provides an insight into genome evolution and environmental adaptations in the Sphaeropleales.</title>
        <authorList>
            <person name="Suzuki S."/>
            <person name="Yamaguchi H."/>
            <person name="Nakajima N."/>
            <person name="Kawachi M."/>
        </authorList>
    </citation>
    <scope>NUCLEOTIDE SEQUENCE [LARGE SCALE GENOMIC DNA]</scope>
    <source>
        <strain evidence="11 12">NIES-35</strain>
    </source>
</reference>
<sequence>MATMLKTQQQLAARTATRAVAPRVRGAVRCNASLQQQAKKAAAAIAAAPVMLAASPAFAIVDERLNGDGTGLPFGVNDPALGWVIVAVAGLVWAVFYASQKDFGDFEDPDSGLDL</sequence>
<feature type="transmembrane region" description="Helical" evidence="10">
    <location>
        <begin position="41"/>
        <end position="60"/>
    </location>
</feature>
<protein>
    <recommendedName>
        <fullName evidence="9">PSII 6.1 kDa protein</fullName>
    </recommendedName>
</protein>
<dbReference type="FunCoup" id="A0A2V0PDY1">
    <property type="interactions" value="433"/>
</dbReference>
<proteinExistence type="inferred from homology"/>
<evidence type="ECO:0000256" key="9">
    <source>
        <dbReference type="ARBA" id="ARBA00031756"/>
    </source>
</evidence>
<dbReference type="PANTHER" id="PTHR34552:SF1">
    <property type="entry name" value="PHOTOSYSTEM II REACTION CENTER W PROTEIN, CHLOROPLASTIC"/>
    <property type="match status" value="1"/>
</dbReference>
<dbReference type="AlphaFoldDB" id="A0A2V0PDY1"/>
<evidence type="ECO:0000256" key="2">
    <source>
        <dbReference type="ARBA" id="ARBA00010395"/>
    </source>
</evidence>
<dbReference type="PANTHER" id="PTHR34552">
    <property type="entry name" value="PHOTOSYSTEM II REACTION CENTER W PROTEIN, CHLOROPLASTIC"/>
    <property type="match status" value="1"/>
</dbReference>
<keyword evidence="4" id="KW-0602">Photosynthesis</keyword>
<evidence type="ECO:0000256" key="3">
    <source>
        <dbReference type="ARBA" id="ARBA00022528"/>
    </source>
</evidence>
<organism evidence="11 12">
    <name type="scientific">Raphidocelis subcapitata</name>
    <dbReference type="NCBI Taxonomy" id="307507"/>
    <lineage>
        <taxon>Eukaryota</taxon>
        <taxon>Viridiplantae</taxon>
        <taxon>Chlorophyta</taxon>
        <taxon>core chlorophytes</taxon>
        <taxon>Chlorophyceae</taxon>
        <taxon>CS clade</taxon>
        <taxon>Sphaeropleales</taxon>
        <taxon>Selenastraceae</taxon>
        <taxon>Raphidocelis</taxon>
    </lineage>
</organism>
<comment type="caution">
    <text evidence="11">The sequence shown here is derived from an EMBL/GenBank/DDBJ whole genome shotgun (WGS) entry which is preliminary data.</text>
</comment>
<evidence type="ECO:0000256" key="10">
    <source>
        <dbReference type="SAM" id="Phobius"/>
    </source>
</evidence>
<keyword evidence="5" id="KW-0934">Plastid</keyword>
<evidence type="ECO:0000256" key="7">
    <source>
        <dbReference type="ARBA" id="ARBA00023136"/>
    </source>
</evidence>
<name>A0A2V0PDY1_9CHLO</name>